<dbReference type="PROSITE" id="PS00380">
    <property type="entry name" value="RHODANESE_1"/>
    <property type="match status" value="1"/>
</dbReference>
<evidence type="ECO:0000313" key="2">
    <source>
        <dbReference type="EMBL" id="MFI6496988.1"/>
    </source>
</evidence>
<proteinExistence type="predicted"/>
<gene>
    <name evidence="2" type="ORF">ACIBG2_06380</name>
</gene>
<dbReference type="InterPro" id="IPR001307">
    <property type="entry name" value="Thiosulphate_STrfase_CS"/>
</dbReference>
<keyword evidence="3" id="KW-1185">Reference proteome</keyword>
<dbReference type="CDD" id="cd00158">
    <property type="entry name" value="RHOD"/>
    <property type="match status" value="1"/>
</dbReference>
<sequence>MTTPITRDELKAAIDAGAVTVLDALGGQYYAQQHLPGALALVEGEVDERAAGLLPDRAAAIVTYCSNTACPNSKNVARRLESLGYTNVRTYREGIQDWVEAGLPVESA</sequence>
<feature type="domain" description="Rhodanese" evidence="1">
    <location>
        <begin position="15"/>
        <end position="107"/>
    </location>
</feature>
<dbReference type="EMBL" id="JBITGY010000002">
    <property type="protein sequence ID" value="MFI6496988.1"/>
    <property type="molecule type" value="Genomic_DNA"/>
</dbReference>
<dbReference type="PROSITE" id="PS50206">
    <property type="entry name" value="RHODANESE_3"/>
    <property type="match status" value="1"/>
</dbReference>
<accession>A0ABW7YM62</accession>
<dbReference type="InterPro" id="IPR001763">
    <property type="entry name" value="Rhodanese-like_dom"/>
</dbReference>
<organism evidence="2 3">
    <name type="scientific">Nonomuraea typhae</name>
    <dbReference type="NCBI Taxonomy" id="2603600"/>
    <lineage>
        <taxon>Bacteria</taxon>
        <taxon>Bacillati</taxon>
        <taxon>Actinomycetota</taxon>
        <taxon>Actinomycetes</taxon>
        <taxon>Streptosporangiales</taxon>
        <taxon>Streptosporangiaceae</taxon>
        <taxon>Nonomuraea</taxon>
    </lineage>
</organism>
<protein>
    <submittedName>
        <fullName evidence="2">Rhodanese-like domain-containing protein</fullName>
    </submittedName>
</protein>
<dbReference type="Proteomes" id="UP001612741">
    <property type="component" value="Unassembled WGS sequence"/>
</dbReference>
<dbReference type="Pfam" id="PF00581">
    <property type="entry name" value="Rhodanese"/>
    <property type="match status" value="1"/>
</dbReference>
<dbReference type="SMART" id="SM00450">
    <property type="entry name" value="RHOD"/>
    <property type="match status" value="1"/>
</dbReference>
<evidence type="ECO:0000313" key="3">
    <source>
        <dbReference type="Proteomes" id="UP001612741"/>
    </source>
</evidence>
<name>A0ABW7YM62_9ACTN</name>
<dbReference type="RefSeq" id="WP_397079539.1">
    <property type="nucleotide sequence ID" value="NZ_JBITGY010000002.1"/>
</dbReference>
<evidence type="ECO:0000259" key="1">
    <source>
        <dbReference type="PROSITE" id="PS50206"/>
    </source>
</evidence>
<reference evidence="2 3" key="1">
    <citation type="submission" date="2024-10" db="EMBL/GenBank/DDBJ databases">
        <title>The Natural Products Discovery Center: Release of the First 8490 Sequenced Strains for Exploring Actinobacteria Biosynthetic Diversity.</title>
        <authorList>
            <person name="Kalkreuter E."/>
            <person name="Kautsar S.A."/>
            <person name="Yang D."/>
            <person name="Bader C.D."/>
            <person name="Teijaro C.N."/>
            <person name="Fluegel L."/>
            <person name="Davis C.M."/>
            <person name="Simpson J.R."/>
            <person name="Lauterbach L."/>
            <person name="Steele A.D."/>
            <person name="Gui C."/>
            <person name="Meng S."/>
            <person name="Li G."/>
            <person name="Viehrig K."/>
            <person name="Ye F."/>
            <person name="Su P."/>
            <person name="Kiefer A.F."/>
            <person name="Nichols A."/>
            <person name="Cepeda A.J."/>
            <person name="Yan W."/>
            <person name="Fan B."/>
            <person name="Jiang Y."/>
            <person name="Adhikari A."/>
            <person name="Zheng C.-J."/>
            <person name="Schuster L."/>
            <person name="Cowan T.M."/>
            <person name="Smanski M.J."/>
            <person name="Chevrette M.G."/>
            <person name="De Carvalho L.P.S."/>
            <person name="Shen B."/>
        </authorList>
    </citation>
    <scope>NUCLEOTIDE SEQUENCE [LARGE SCALE GENOMIC DNA]</scope>
    <source>
        <strain evidence="2 3">NPDC050545</strain>
    </source>
</reference>
<dbReference type="InterPro" id="IPR036873">
    <property type="entry name" value="Rhodanese-like_dom_sf"/>
</dbReference>
<dbReference type="Gene3D" id="3.40.250.10">
    <property type="entry name" value="Rhodanese-like domain"/>
    <property type="match status" value="1"/>
</dbReference>
<comment type="caution">
    <text evidence="2">The sequence shown here is derived from an EMBL/GenBank/DDBJ whole genome shotgun (WGS) entry which is preliminary data.</text>
</comment>
<dbReference type="SUPFAM" id="SSF52821">
    <property type="entry name" value="Rhodanese/Cell cycle control phosphatase"/>
    <property type="match status" value="1"/>
</dbReference>